<organism evidence="3 4">
    <name type="scientific">Bradyrhizobium nitroreducens</name>
    <dbReference type="NCBI Taxonomy" id="709803"/>
    <lineage>
        <taxon>Bacteria</taxon>
        <taxon>Pseudomonadati</taxon>
        <taxon>Pseudomonadota</taxon>
        <taxon>Alphaproteobacteria</taxon>
        <taxon>Hyphomicrobiales</taxon>
        <taxon>Nitrobacteraceae</taxon>
        <taxon>Bradyrhizobium</taxon>
    </lineage>
</organism>
<dbReference type="PANTHER" id="PTHR43485:SF1">
    <property type="entry name" value="FORMATE HYDROGENLYASE SUBUNIT 5-RELATED"/>
    <property type="match status" value="1"/>
</dbReference>
<dbReference type="SUPFAM" id="SSF56762">
    <property type="entry name" value="HydB/Nqo4-like"/>
    <property type="match status" value="1"/>
</dbReference>
<evidence type="ECO:0000256" key="1">
    <source>
        <dbReference type="ARBA" id="ARBA00023002"/>
    </source>
</evidence>
<dbReference type="SUPFAM" id="SSF143243">
    <property type="entry name" value="Nqo5-like"/>
    <property type="match status" value="1"/>
</dbReference>
<gene>
    <name evidence="3" type="ORF">TSA1_03805</name>
</gene>
<evidence type="ECO:0000313" key="3">
    <source>
        <dbReference type="EMBL" id="PIS99978.1"/>
    </source>
</evidence>
<sequence length="508" mass="55303">MGIFDSIPHVNAVLSHRPWPRAVVTEAGWQAAIDRLVEGGLTLLGFWGEPAAVHMALLDGGLAEIAVVTYECTAGTFPSVASRHPPALRLERTIHDLFGLVPTAAGDLRPDLRPWLDHHAWGKSYPLSGRNASRDVQPYQFLPAEGEALHQVAVGPVHAGIIEPGHFRFTANGEHVVRLEQWLGYTHKGVESLMQGASLDAAAKLANRTSGDSAVAYAFAFARAVEAALQIEAPRQATLLRALMAELERLANHLGDIGAICNDASFALMHAQTGILRERCLRAANVAFGHRLMMDVIVPGGVTRDIAPDGVSALRALLAELRKVFPRLIELYDNTASLQDRTVTTGIVKAEYARQFGAGGYVGRASGRDFDARRALAYMPYDALSFEVPVLQAGDVNARVWIRIREVEQSVALIEQILDRLGPGGLQTALPPRIGRGPCEGMALTEAFRGDVLVWLRLDGELRVERCHLRDASWFQWPLLETAIDGNIIADFPLCNKSFNCSYSGADL</sequence>
<reference evidence="3 4" key="1">
    <citation type="submission" date="2015-06" db="EMBL/GenBank/DDBJ databases">
        <title>Comparative genome analysis of nirS-carrying Bradyrhizobium sp. strains.</title>
        <authorList>
            <person name="Ishii S."/>
            <person name="Jang J."/>
            <person name="Nishizawa T."/>
            <person name="Senoo K."/>
        </authorList>
    </citation>
    <scope>NUCLEOTIDE SEQUENCE [LARGE SCALE GENOMIC DNA]</scope>
    <source>
        <strain evidence="3 4">TSA1</strain>
    </source>
</reference>
<proteinExistence type="predicted"/>
<dbReference type="AlphaFoldDB" id="A0A2M6U5X2"/>
<feature type="domain" description="NADH-quinone oxidoreductase subunit D" evidence="2">
    <location>
        <begin position="277"/>
        <end position="425"/>
    </location>
</feature>
<dbReference type="InterPro" id="IPR029014">
    <property type="entry name" value="NiFe-Hase_large"/>
</dbReference>
<dbReference type="InterPro" id="IPR037232">
    <property type="entry name" value="NADH_quin_OxRdtase_su_C/D-like"/>
</dbReference>
<dbReference type="InterPro" id="IPR052197">
    <property type="entry name" value="ComplexI_49kDa-like"/>
</dbReference>
<accession>A0A2M6U5X2</accession>
<comment type="caution">
    <text evidence="3">The sequence shown here is derived from an EMBL/GenBank/DDBJ whole genome shotgun (WGS) entry which is preliminary data.</text>
</comment>
<dbReference type="RefSeq" id="WP_100175205.1">
    <property type="nucleotide sequence ID" value="NZ_LFJC01000003.1"/>
</dbReference>
<name>A0A2M6U5X2_9BRAD</name>
<dbReference type="GO" id="GO:0051287">
    <property type="term" value="F:NAD binding"/>
    <property type="evidence" value="ECO:0007669"/>
    <property type="project" value="InterPro"/>
</dbReference>
<dbReference type="GO" id="GO:0048038">
    <property type="term" value="F:quinone binding"/>
    <property type="evidence" value="ECO:0007669"/>
    <property type="project" value="InterPro"/>
</dbReference>
<dbReference type="PANTHER" id="PTHR43485">
    <property type="entry name" value="HYDROGENASE-4 COMPONENT G"/>
    <property type="match status" value="1"/>
</dbReference>
<dbReference type="InterPro" id="IPR001135">
    <property type="entry name" value="NADH_Q_OxRdtase_suD"/>
</dbReference>
<evidence type="ECO:0000313" key="4">
    <source>
        <dbReference type="Proteomes" id="UP000228930"/>
    </source>
</evidence>
<keyword evidence="1" id="KW-0560">Oxidoreductase</keyword>
<dbReference type="EMBL" id="LFJC01000003">
    <property type="protein sequence ID" value="PIS99978.1"/>
    <property type="molecule type" value="Genomic_DNA"/>
</dbReference>
<protein>
    <submittedName>
        <fullName evidence="3">Hydrogenase expression protein HypE</fullName>
    </submittedName>
</protein>
<dbReference type="GO" id="GO:0016651">
    <property type="term" value="F:oxidoreductase activity, acting on NAD(P)H"/>
    <property type="evidence" value="ECO:0007669"/>
    <property type="project" value="InterPro"/>
</dbReference>
<dbReference type="Gene3D" id="1.10.645.10">
    <property type="entry name" value="Cytochrome-c3 Hydrogenase, chain B"/>
    <property type="match status" value="1"/>
</dbReference>
<dbReference type="Pfam" id="PF00346">
    <property type="entry name" value="Complex1_49kDa"/>
    <property type="match status" value="1"/>
</dbReference>
<keyword evidence="4" id="KW-1185">Reference proteome</keyword>
<dbReference type="Proteomes" id="UP000228930">
    <property type="component" value="Unassembled WGS sequence"/>
</dbReference>
<evidence type="ECO:0000259" key="2">
    <source>
        <dbReference type="Pfam" id="PF00346"/>
    </source>
</evidence>